<dbReference type="InterPro" id="IPR016020">
    <property type="entry name" value="Transl_init_fac_sub12_N_euk"/>
</dbReference>
<dbReference type="AlphaFoldDB" id="A0A8C9LVD3"/>
<dbReference type="Gene3D" id="1.25.40.250">
    <property type="entry name" value="ARM repeat, domain 1"/>
    <property type="match status" value="1"/>
</dbReference>
<reference evidence="1" key="1">
    <citation type="submission" date="2025-08" db="UniProtKB">
        <authorList>
            <consortium name="Ensembl"/>
        </authorList>
    </citation>
    <scope>IDENTIFICATION</scope>
</reference>
<sequence length="87" mass="9622">MAMFEQMRANGGKLVKGIDRYNPENLATLEHYVKTQAKENAYGLETNLAVLKLYQFNSAFSQTAVTAQTLLKALTTCHTPTSPCPRA</sequence>
<dbReference type="GO" id="GO:0005852">
    <property type="term" value="C:eukaryotic translation initiation factor 3 complex"/>
    <property type="evidence" value="ECO:0007669"/>
    <property type="project" value="InterPro"/>
</dbReference>
<dbReference type="GO" id="GO:0006446">
    <property type="term" value="P:regulation of translational initiation"/>
    <property type="evidence" value="ECO:0007669"/>
    <property type="project" value="InterPro"/>
</dbReference>
<dbReference type="InterPro" id="IPR016024">
    <property type="entry name" value="ARM-type_fold"/>
</dbReference>
<proteinExistence type="predicted"/>
<evidence type="ECO:0000313" key="2">
    <source>
        <dbReference type="Proteomes" id="UP000694416"/>
    </source>
</evidence>
<name>A0A8C9LVD3_9PRIM</name>
<dbReference type="GO" id="GO:0003743">
    <property type="term" value="F:translation initiation factor activity"/>
    <property type="evidence" value="ECO:0007669"/>
    <property type="project" value="InterPro"/>
</dbReference>
<dbReference type="GO" id="GO:0043022">
    <property type="term" value="F:ribosome binding"/>
    <property type="evidence" value="ECO:0007669"/>
    <property type="project" value="InterPro"/>
</dbReference>
<reference evidence="1" key="2">
    <citation type="submission" date="2025-09" db="UniProtKB">
        <authorList>
            <consortium name="Ensembl"/>
        </authorList>
    </citation>
    <scope>IDENTIFICATION</scope>
</reference>
<protein>
    <submittedName>
        <fullName evidence="1">Uncharacterized protein</fullName>
    </submittedName>
</protein>
<dbReference type="InterPro" id="IPR009374">
    <property type="entry name" value="eIF3k"/>
</dbReference>
<dbReference type="Proteomes" id="UP000694416">
    <property type="component" value="Unplaced"/>
</dbReference>
<keyword evidence="2" id="KW-1185">Reference proteome</keyword>
<dbReference type="PANTHER" id="PTHR13022">
    <property type="entry name" value="EUKARYOTIC TRANSLATION INITIATION FACTOR 3 SUBUNIT 11"/>
    <property type="match status" value="1"/>
</dbReference>
<dbReference type="PANTHER" id="PTHR13022:SF0">
    <property type="entry name" value="EUKARYOTIC TRANSLATION INITIATION FACTOR 3 SUBUNIT K"/>
    <property type="match status" value="1"/>
</dbReference>
<dbReference type="Ensembl" id="ENSPTET00000041873.1">
    <property type="protein sequence ID" value="ENSPTEP00000030198.1"/>
    <property type="gene ID" value="ENSPTEG00000029471.1"/>
</dbReference>
<accession>A0A8C9LVD3</accession>
<dbReference type="SUPFAM" id="SSF48371">
    <property type="entry name" value="ARM repeat"/>
    <property type="match status" value="1"/>
</dbReference>
<evidence type="ECO:0000313" key="1">
    <source>
        <dbReference type="Ensembl" id="ENSPTEP00000030198.1"/>
    </source>
</evidence>
<organism evidence="1 2">
    <name type="scientific">Piliocolobus tephrosceles</name>
    <name type="common">Ugandan red Colobus</name>
    <dbReference type="NCBI Taxonomy" id="591936"/>
    <lineage>
        <taxon>Eukaryota</taxon>
        <taxon>Metazoa</taxon>
        <taxon>Chordata</taxon>
        <taxon>Craniata</taxon>
        <taxon>Vertebrata</taxon>
        <taxon>Euteleostomi</taxon>
        <taxon>Mammalia</taxon>
        <taxon>Eutheria</taxon>
        <taxon>Euarchontoglires</taxon>
        <taxon>Primates</taxon>
        <taxon>Haplorrhini</taxon>
        <taxon>Catarrhini</taxon>
        <taxon>Cercopithecidae</taxon>
        <taxon>Colobinae</taxon>
        <taxon>Piliocolobus</taxon>
    </lineage>
</organism>